<evidence type="ECO:0000313" key="1">
    <source>
        <dbReference type="EMBL" id="RNA39740.1"/>
    </source>
</evidence>
<reference evidence="1 2" key="1">
    <citation type="journal article" date="2018" name="Sci. Rep.">
        <title>Genomic signatures of local adaptation to the degree of environmental predictability in rotifers.</title>
        <authorList>
            <person name="Franch-Gras L."/>
            <person name="Hahn C."/>
            <person name="Garcia-Roger E.M."/>
            <person name="Carmona M.J."/>
            <person name="Serra M."/>
            <person name="Gomez A."/>
        </authorList>
    </citation>
    <scope>NUCLEOTIDE SEQUENCE [LARGE SCALE GENOMIC DNA]</scope>
    <source>
        <strain evidence="1">HYR1</strain>
    </source>
</reference>
<gene>
    <name evidence="1" type="ORF">BpHYR1_018803</name>
</gene>
<dbReference type="AlphaFoldDB" id="A0A3M7SVX9"/>
<proteinExistence type="predicted"/>
<evidence type="ECO:0000313" key="2">
    <source>
        <dbReference type="Proteomes" id="UP000276133"/>
    </source>
</evidence>
<comment type="caution">
    <text evidence="1">The sequence shown here is derived from an EMBL/GenBank/DDBJ whole genome shotgun (WGS) entry which is preliminary data.</text>
</comment>
<sequence>MYRGLCVSNSGHPNLSYPDTAEDCKIWLINREIKTDLHKLFIKLKIYCARKVEKTMLSMWILRCCGVGSKRKGSREAAASLKRMESVGATTENSLPEPPSTAPNWYSEASVYQTLDFLGVLLNLSLSMLMMRLKYHQYSLLVIRDILIKVFTMGETLPAYPK</sequence>
<organism evidence="1 2">
    <name type="scientific">Brachionus plicatilis</name>
    <name type="common">Marine rotifer</name>
    <name type="synonym">Brachionus muelleri</name>
    <dbReference type="NCBI Taxonomy" id="10195"/>
    <lineage>
        <taxon>Eukaryota</taxon>
        <taxon>Metazoa</taxon>
        <taxon>Spiralia</taxon>
        <taxon>Gnathifera</taxon>
        <taxon>Rotifera</taxon>
        <taxon>Eurotatoria</taxon>
        <taxon>Monogononta</taxon>
        <taxon>Pseudotrocha</taxon>
        <taxon>Ploima</taxon>
        <taxon>Brachionidae</taxon>
        <taxon>Brachionus</taxon>
    </lineage>
</organism>
<protein>
    <submittedName>
        <fullName evidence="1">Uncharacterized protein</fullName>
    </submittedName>
</protein>
<name>A0A3M7SVX9_BRAPC</name>
<keyword evidence="2" id="KW-1185">Reference proteome</keyword>
<dbReference type="Proteomes" id="UP000276133">
    <property type="component" value="Unassembled WGS sequence"/>
</dbReference>
<dbReference type="EMBL" id="REGN01000706">
    <property type="protein sequence ID" value="RNA39740.1"/>
    <property type="molecule type" value="Genomic_DNA"/>
</dbReference>
<accession>A0A3M7SVX9</accession>